<dbReference type="OrthoDB" id="9793058at2"/>
<dbReference type="KEGG" id="rbg:BG454_04285"/>
<dbReference type="CDD" id="cd16345">
    <property type="entry name" value="LMWP_ArsC"/>
    <property type="match status" value="1"/>
</dbReference>
<dbReference type="PROSITE" id="PS50987">
    <property type="entry name" value="HTH_ARSR_2"/>
    <property type="match status" value="1"/>
</dbReference>
<evidence type="ECO:0000256" key="1">
    <source>
        <dbReference type="ARBA" id="ARBA00022849"/>
    </source>
</evidence>
<keyword evidence="1" id="KW-0059">Arsenical resistance</keyword>
<dbReference type="NCBIfam" id="NF033788">
    <property type="entry name" value="HTH_metalloreg"/>
    <property type="match status" value="1"/>
</dbReference>
<dbReference type="InterPro" id="IPR023485">
    <property type="entry name" value="Ptyr_pPase"/>
</dbReference>
<dbReference type="PANTHER" id="PTHR43428:SF1">
    <property type="entry name" value="ARSENATE REDUCTASE"/>
    <property type="match status" value="1"/>
</dbReference>
<dbReference type="Gene3D" id="1.10.10.10">
    <property type="entry name" value="Winged helix-like DNA-binding domain superfamily/Winged helix DNA-binding domain"/>
    <property type="match status" value="1"/>
</dbReference>
<dbReference type="InterPro" id="IPR001845">
    <property type="entry name" value="HTH_ArsR_DNA-bd_dom"/>
</dbReference>
<dbReference type="SMART" id="SM00226">
    <property type="entry name" value="LMWPc"/>
    <property type="match status" value="1"/>
</dbReference>
<dbReference type="InterPro" id="IPR036196">
    <property type="entry name" value="Ptyr_pPase_sf"/>
</dbReference>
<dbReference type="GO" id="GO:0046685">
    <property type="term" value="P:response to arsenic-containing substance"/>
    <property type="evidence" value="ECO:0007669"/>
    <property type="project" value="UniProtKB-KW"/>
</dbReference>
<dbReference type="STRING" id="441209.GCA_001870665_03589"/>
<dbReference type="Pfam" id="PF12840">
    <property type="entry name" value="HTH_20"/>
    <property type="match status" value="1"/>
</dbReference>
<dbReference type="GO" id="GO:0003700">
    <property type="term" value="F:DNA-binding transcription factor activity"/>
    <property type="evidence" value="ECO:0007669"/>
    <property type="project" value="InterPro"/>
</dbReference>
<dbReference type="EMBL" id="CP024899">
    <property type="protein sequence ID" value="ATX67674.1"/>
    <property type="molecule type" value="Genomic_DNA"/>
</dbReference>
<organism evidence="3 4">
    <name type="scientific">Roseinatronobacter bogoriensis subsp. barguzinensis</name>
    <dbReference type="NCBI Taxonomy" id="441209"/>
    <lineage>
        <taxon>Bacteria</taxon>
        <taxon>Pseudomonadati</taxon>
        <taxon>Pseudomonadota</taxon>
        <taxon>Alphaproteobacteria</taxon>
        <taxon>Rhodobacterales</taxon>
        <taxon>Paracoccaceae</taxon>
        <taxon>Roseinatronobacter</taxon>
    </lineage>
</organism>
<protein>
    <submittedName>
        <fullName evidence="3">ArsR family transcriptional regulator</fullName>
    </submittedName>
</protein>
<dbReference type="InterPro" id="IPR011991">
    <property type="entry name" value="ArsR-like_HTH"/>
</dbReference>
<name>A0A2K8KE09_9RHOB</name>
<proteinExistence type="predicted"/>
<dbReference type="PANTHER" id="PTHR43428">
    <property type="entry name" value="ARSENATE REDUCTASE"/>
    <property type="match status" value="1"/>
</dbReference>
<evidence type="ECO:0000313" key="4">
    <source>
        <dbReference type="Proteomes" id="UP000228948"/>
    </source>
</evidence>
<evidence type="ECO:0000313" key="3">
    <source>
        <dbReference type="EMBL" id="ATX67674.1"/>
    </source>
</evidence>
<feature type="domain" description="HTH arsR-type" evidence="2">
    <location>
        <begin position="1"/>
        <end position="95"/>
    </location>
</feature>
<dbReference type="Gene3D" id="3.40.50.2300">
    <property type="match status" value="1"/>
</dbReference>
<dbReference type="RefSeq" id="WP_071479384.1">
    <property type="nucleotide sequence ID" value="NZ_CP024899.1"/>
</dbReference>
<gene>
    <name evidence="3" type="ORF">BG454_04285</name>
</gene>
<sequence>MELKSAASAFAALGHPDRLAVLRLLMRFAPRGQRPTEIAQILGLKQNTLSHHLADLAATGLLQVTRQGRSLYYSVNLTMAEGLIGYLALDVGRARPELLAPFTQPDILRDINAPFRVLFLCSGNSARSIMAEALLRDLGKGRFLAFSAGIQPCAAPHPKALQILQEHGHTVADLRSKNTTEFQGEAAQQMDVVITVCDRAAARDCPPLNGYPITAHWGMPDPAGAPQDPTRDPAYAFRETYVALRHRLEELTSSSLSPLDRCNLQTRLDRIEISALIKESA</sequence>
<dbReference type="Pfam" id="PF01451">
    <property type="entry name" value="LMWPc"/>
    <property type="match status" value="1"/>
</dbReference>
<dbReference type="SUPFAM" id="SSF52788">
    <property type="entry name" value="Phosphotyrosine protein phosphatases I"/>
    <property type="match status" value="1"/>
</dbReference>
<reference evidence="3 4" key="1">
    <citation type="submission" date="2017-11" db="EMBL/GenBank/DDBJ databases">
        <title>Revised Sequence and Annotation of the Rhodobaca barguzinensis strain alga05 Genome.</title>
        <authorList>
            <person name="Kopejtka K."/>
            <person name="Tomasch J.M."/>
            <person name="Bunk B."/>
            <person name="Koblizek M."/>
        </authorList>
    </citation>
    <scope>NUCLEOTIDE SEQUENCE [LARGE SCALE GENOMIC DNA]</scope>
    <source>
        <strain evidence="4">alga05</strain>
    </source>
</reference>
<dbReference type="AlphaFoldDB" id="A0A2K8KE09"/>
<keyword evidence="4" id="KW-1185">Reference proteome</keyword>
<dbReference type="CDD" id="cd00090">
    <property type="entry name" value="HTH_ARSR"/>
    <property type="match status" value="1"/>
</dbReference>
<dbReference type="SMART" id="SM00418">
    <property type="entry name" value="HTH_ARSR"/>
    <property type="match status" value="1"/>
</dbReference>
<dbReference type="InterPro" id="IPR036388">
    <property type="entry name" value="WH-like_DNA-bd_sf"/>
</dbReference>
<dbReference type="InterPro" id="IPR036390">
    <property type="entry name" value="WH_DNA-bd_sf"/>
</dbReference>
<dbReference type="PRINTS" id="PR00778">
    <property type="entry name" value="HTHARSR"/>
</dbReference>
<dbReference type="Proteomes" id="UP000228948">
    <property type="component" value="Chromosome"/>
</dbReference>
<dbReference type="SUPFAM" id="SSF46785">
    <property type="entry name" value="Winged helix' DNA-binding domain"/>
    <property type="match status" value="1"/>
</dbReference>
<evidence type="ECO:0000259" key="2">
    <source>
        <dbReference type="PROSITE" id="PS50987"/>
    </source>
</evidence>
<accession>A0A2K8KE09</accession>